<keyword evidence="1" id="KW-0560">Oxidoreductase</keyword>
<feature type="domain" description="FAD-binding" evidence="4">
    <location>
        <begin position="14"/>
        <end position="365"/>
    </location>
</feature>
<dbReference type="PANTHER" id="PTHR13789">
    <property type="entry name" value="MONOOXYGENASE"/>
    <property type="match status" value="1"/>
</dbReference>
<feature type="transmembrane region" description="Helical" evidence="3">
    <location>
        <begin position="12"/>
        <end position="31"/>
    </location>
</feature>
<sequence>MESTSVTTAFVPFNVAVIGCGIGGLAAAIALRRHGHVVTVYERSHFASEVGASLTIAANGTKYLDQWGIDIIGARAIIVKKLIMRNWTDGTIRDVYDFNDYKTKWGSNYYMFHRIDLHEQMQLTAKTLGVNIVLDHKAVNINSVEGIVTFDNGTSTRADLIIGADGVRSCVREQIGIMPQTKPCTSTCYRCVIPTSRVKQLNLKNFANDHAIQFWGGFGINKIVVTVCSDSEIVAFYCFYPAEHNDRTEEGWNFSATSSMLRAPFPDLDPNLLAIFEHVEDIKLWKLVVHDPYPYWVKDRVALLGDAAHPMLPDQSQGSCMAIEDAAALALIFSPEHWGKNVHTMEHGLQLYEQLRKSRATRIQEASARARENLNERIGWSTKRNTDKSENIKTAKLTIDEINAYDMEAHVNTLIK</sequence>
<comment type="caution">
    <text evidence="6">The sequence shown here is derived from an EMBL/GenBank/DDBJ whole genome shotgun (WGS) entry which is preliminary data.</text>
</comment>
<dbReference type="GO" id="GO:0004497">
    <property type="term" value="F:monooxygenase activity"/>
    <property type="evidence" value="ECO:0007669"/>
    <property type="project" value="UniProtKB-KW"/>
</dbReference>
<dbReference type="InterPro" id="IPR036188">
    <property type="entry name" value="FAD/NAD-bd_sf"/>
</dbReference>
<keyword evidence="3" id="KW-0472">Membrane</keyword>
<evidence type="ECO:0000259" key="4">
    <source>
        <dbReference type="Pfam" id="PF01494"/>
    </source>
</evidence>
<dbReference type="SUPFAM" id="SSF54373">
    <property type="entry name" value="FAD-linked reductases, C-terminal domain"/>
    <property type="match status" value="1"/>
</dbReference>
<dbReference type="EMBL" id="CAJNOE010000824">
    <property type="protein sequence ID" value="CAF1340704.1"/>
    <property type="molecule type" value="Genomic_DNA"/>
</dbReference>
<dbReference type="Proteomes" id="UP000663891">
    <property type="component" value="Unassembled WGS sequence"/>
</dbReference>
<protein>
    <recommendedName>
        <fullName evidence="4">FAD-binding domain-containing protein</fullName>
    </recommendedName>
</protein>
<dbReference type="GO" id="GO:0071949">
    <property type="term" value="F:FAD binding"/>
    <property type="evidence" value="ECO:0007669"/>
    <property type="project" value="InterPro"/>
</dbReference>
<name>A0A815JWA3_9BILA</name>
<dbReference type="AlphaFoldDB" id="A0A815JWA3"/>
<dbReference type="InterPro" id="IPR050493">
    <property type="entry name" value="FAD-dep_Monooxygenase_BioMet"/>
</dbReference>
<dbReference type="EMBL" id="CAJOAY010000469">
    <property type="protein sequence ID" value="CAF3672384.1"/>
    <property type="molecule type" value="Genomic_DNA"/>
</dbReference>
<dbReference type="Proteomes" id="UP000663868">
    <property type="component" value="Unassembled WGS sequence"/>
</dbReference>
<dbReference type="InterPro" id="IPR002938">
    <property type="entry name" value="FAD-bd"/>
</dbReference>
<keyword evidence="2" id="KW-0503">Monooxygenase</keyword>
<evidence type="ECO:0000313" key="8">
    <source>
        <dbReference type="EMBL" id="CAF3784001.1"/>
    </source>
</evidence>
<evidence type="ECO:0000313" key="7">
    <source>
        <dbReference type="EMBL" id="CAF3672384.1"/>
    </source>
</evidence>
<evidence type="ECO:0000256" key="1">
    <source>
        <dbReference type="ARBA" id="ARBA00023002"/>
    </source>
</evidence>
<dbReference type="Gene3D" id="3.50.50.60">
    <property type="entry name" value="FAD/NAD(P)-binding domain"/>
    <property type="match status" value="1"/>
</dbReference>
<dbReference type="Proteomes" id="UP000663860">
    <property type="component" value="Unassembled WGS sequence"/>
</dbReference>
<reference evidence="6" key="1">
    <citation type="submission" date="2021-02" db="EMBL/GenBank/DDBJ databases">
        <authorList>
            <person name="Nowell W R."/>
        </authorList>
    </citation>
    <scope>NUCLEOTIDE SEQUENCE</scope>
</reference>
<dbReference type="SUPFAM" id="SSF51905">
    <property type="entry name" value="FAD/NAD(P)-binding domain"/>
    <property type="match status" value="1"/>
</dbReference>
<dbReference type="PRINTS" id="PR00420">
    <property type="entry name" value="RNGMNOXGNASE"/>
</dbReference>
<dbReference type="Proteomes" id="UP000663881">
    <property type="component" value="Unassembled WGS sequence"/>
</dbReference>
<evidence type="ECO:0000313" key="5">
    <source>
        <dbReference type="EMBL" id="CAF1340704.1"/>
    </source>
</evidence>
<keyword evidence="3" id="KW-1133">Transmembrane helix</keyword>
<evidence type="ECO:0000313" key="6">
    <source>
        <dbReference type="EMBL" id="CAF1383202.1"/>
    </source>
</evidence>
<evidence type="ECO:0000256" key="2">
    <source>
        <dbReference type="ARBA" id="ARBA00023033"/>
    </source>
</evidence>
<gene>
    <name evidence="5" type="ORF">IZO911_LOCUS36213</name>
    <name evidence="8" type="ORF">KXQ929_LOCUS16072</name>
    <name evidence="7" type="ORF">OKA104_LOCUS10529</name>
    <name evidence="6" type="ORF">VCS650_LOCUS35524</name>
</gene>
<evidence type="ECO:0000313" key="9">
    <source>
        <dbReference type="Proteomes" id="UP000663891"/>
    </source>
</evidence>
<accession>A0A815JWA3</accession>
<keyword evidence="3" id="KW-0812">Transmembrane</keyword>
<dbReference type="Pfam" id="PF01494">
    <property type="entry name" value="FAD_binding_3"/>
    <property type="match status" value="1"/>
</dbReference>
<dbReference type="EMBL" id="CAJOBB010000957">
    <property type="protein sequence ID" value="CAF3784001.1"/>
    <property type="molecule type" value="Genomic_DNA"/>
</dbReference>
<dbReference type="EMBL" id="CAJNON010000810">
    <property type="protein sequence ID" value="CAF1383202.1"/>
    <property type="molecule type" value="Genomic_DNA"/>
</dbReference>
<organism evidence="6 9">
    <name type="scientific">Adineta steineri</name>
    <dbReference type="NCBI Taxonomy" id="433720"/>
    <lineage>
        <taxon>Eukaryota</taxon>
        <taxon>Metazoa</taxon>
        <taxon>Spiralia</taxon>
        <taxon>Gnathifera</taxon>
        <taxon>Rotifera</taxon>
        <taxon>Eurotatoria</taxon>
        <taxon>Bdelloidea</taxon>
        <taxon>Adinetida</taxon>
        <taxon>Adinetidae</taxon>
        <taxon>Adineta</taxon>
    </lineage>
</organism>
<dbReference type="OrthoDB" id="9993796at2759"/>
<evidence type="ECO:0000256" key="3">
    <source>
        <dbReference type="SAM" id="Phobius"/>
    </source>
</evidence>
<dbReference type="PANTHER" id="PTHR13789:SF172">
    <property type="entry name" value="HYDROXYLASE, PUTATIVE (AFU_ORTHOLOGUE AFUA_1G12410)-RELATED"/>
    <property type="match status" value="1"/>
</dbReference>
<proteinExistence type="predicted"/>